<evidence type="ECO:0000259" key="3">
    <source>
        <dbReference type="Pfam" id="PF17408"/>
    </source>
</evidence>
<proteinExistence type="predicted"/>
<dbReference type="GO" id="GO:2001294">
    <property type="term" value="P:malonyl-CoA catabolic process"/>
    <property type="evidence" value="ECO:0007669"/>
    <property type="project" value="TreeGrafter"/>
</dbReference>
<evidence type="ECO:0000259" key="2">
    <source>
        <dbReference type="Pfam" id="PF05292"/>
    </source>
</evidence>
<feature type="region of interest" description="Disordered" evidence="1">
    <location>
        <begin position="24"/>
        <end position="51"/>
    </location>
</feature>
<dbReference type="InterPro" id="IPR035372">
    <property type="entry name" value="MCD_N"/>
</dbReference>
<feature type="domain" description="Malonyl-CoA decarboxylase N-terminal" evidence="3">
    <location>
        <begin position="163"/>
        <end position="225"/>
    </location>
</feature>
<dbReference type="InterPro" id="IPR042303">
    <property type="entry name" value="Malonyl_CoA_deC_C_sf"/>
</dbReference>
<dbReference type="GO" id="GO:0006085">
    <property type="term" value="P:acetyl-CoA biosynthetic process"/>
    <property type="evidence" value="ECO:0007669"/>
    <property type="project" value="TreeGrafter"/>
</dbReference>
<dbReference type="EMBL" id="UPXX01000027">
    <property type="protein sequence ID" value="VBB43948.1"/>
    <property type="molecule type" value="Genomic_DNA"/>
</dbReference>
<dbReference type="PANTHER" id="PTHR28641">
    <property type="match status" value="1"/>
</dbReference>
<evidence type="ECO:0000313" key="4">
    <source>
        <dbReference type="EMBL" id="VBB43948.1"/>
    </source>
</evidence>
<reference evidence="4" key="1">
    <citation type="submission" date="2018-07" db="EMBL/GenBank/DDBJ databases">
        <authorList>
            <consortium name="Genoscope - CEA"/>
            <person name="William W."/>
        </authorList>
    </citation>
    <scope>NUCLEOTIDE SEQUENCE</scope>
    <source>
        <strain evidence="4">IK1</strain>
    </source>
</reference>
<dbReference type="Gene3D" id="1.20.140.90">
    <property type="entry name" value="Malonyl-CoA decarboxylase, oligemerization domain"/>
    <property type="match status" value="1"/>
</dbReference>
<feature type="domain" description="Malonyl-CoA decarboxylase C-terminal" evidence="2">
    <location>
        <begin position="228"/>
        <end position="502"/>
    </location>
</feature>
<dbReference type="Pfam" id="PF17408">
    <property type="entry name" value="MCD_N"/>
    <property type="match status" value="1"/>
</dbReference>
<dbReference type="AlphaFoldDB" id="A0A653A7L5"/>
<dbReference type="InterPro" id="IPR038351">
    <property type="entry name" value="MCD_N_sf"/>
</dbReference>
<evidence type="ECO:0000256" key="1">
    <source>
        <dbReference type="SAM" id="MobiDB-lite"/>
    </source>
</evidence>
<gene>
    <name evidence="4" type="ORF">TRIP_B330132</name>
</gene>
<protein>
    <submittedName>
        <fullName evidence="4">Malonyl-CoA decarboxylase (MCD)</fullName>
    </submittedName>
</protein>
<name>A0A653A7L5_UNCDX</name>
<accession>A0A653A7L5</accession>
<dbReference type="GO" id="GO:0050080">
    <property type="term" value="F:malonyl-CoA decarboxylase activity"/>
    <property type="evidence" value="ECO:0007669"/>
    <property type="project" value="InterPro"/>
</dbReference>
<sequence length="528" mass="59255">MQVALSGKDRVPVEPAAAFGRRARIGFPGQDGGDVQKGSGRPLAEGAGPGLHFDSAGSSFSGWIRGRRMVEPERQQKGTNGRNGSSAIVQQVLRAFDELEKEGRPLGAAFLTLRAGYHALGEPDRMRLFLEMLRRVEVSKASVAPLIEVLTQCDEGDPRWPGLLADLRRRVLSPRLRRFRKLAHIPGGLKFILDFRGDLLAAQREGGVELGALDADIVFLLEMWFQEGFLYLEEITLDSSYRQIELIKNNDMVHPMTRIEEMGRRLGKDRRCFALYHRLLPFEPVIFIEVALTSGLARSMEEVLAPAGEGSRIDTAIFYSINNTQNGLAGLGLGWMLIGKVVDYLRGENEHIRTFATLSPIPGFWKRYLRPVLEGRKTDARLTCREVAGFFSKKGAAMVRARSEGEAGGDEAFCRALARILGEEQWVRDEELRRSLEGPLKRATYFYLTEEKTGRGKPLNPVAAFHLGNGATVAPRHIHFLANPTPRGLQESCGVMVNYVYDSDWLGQIRRTFQWFDLMEVRGIFRRR</sequence>
<dbReference type="Pfam" id="PF05292">
    <property type="entry name" value="MCD"/>
    <property type="match status" value="1"/>
</dbReference>
<dbReference type="PANTHER" id="PTHR28641:SF1">
    <property type="entry name" value="MALONYL-COA DECARBOXYLASE, MITOCHONDRIAL"/>
    <property type="match status" value="1"/>
</dbReference>
<organism evidence="4">
    <name type="scientific">Uncultured Desulfatiglans sp</name>
    <dbReference type="NCBI Taxonomy" id="1748965"/>
    <lineage>
        <taxon>Bacteria</taxon>
        <taxon>Pseudomonadati</taxon>
        <taxon>Thermodesulfobacteriota</taxon>
        <taxon>Desulfobacteria</taxon>
        <taxon>Desulfatiglandales</taxon>
        <taxon>Desulfatiglandaceae</taxon>
        <taxon>Desulfatiglans</taxon>
        <taxon>environmental samples</taxon>
    </lineage>
</organism>
<dbReference type="InterPro" id="IPR038917">
    <property type="entry name" value="Malonyl_CoA_deC"/>
</dbReference>
<dbReference type="Gene3D" id="3.40.630.150">
    <property type="entry name" value="Malonyl-CoA decarboxylase, catalytic domain"/>
    <property type="match status" value="1"/>
</dbReference>
<dbReference type="InterPro" id="IPR007956">
    <property type="entry name" value="Malonyl_CoA_deC_C"/>
</dbReference>
<dbReference type="GO" id="GO:0006633">
    <property type="term" value="P:fatty acid biosynthetic process"/>
    <property type="evidence" value="ECO:0007669"/>
    <property type="project" value="InterPro"/>
</dbReference>